<dbReference type="EMBL" id="CAJOBA010066862">
    <property type="protein sequence ID" value="CAF4367430.1"/>
    <property type="molecule type" value="Genomic_DNA"/>
</dbReference>
<dbReference type="SUPFAM" id="SSF56112">
    <property type="entry name" value="Protein kinase-like (PK-like)"/>
    <property type="match status" value="1"/>
</dbReference>
<evidence type="ECO:0000256" key="4">
    <source>
        <dbReference type="ARBA" id="ARBA00022527"/>
    </source>
</evidence>
<dbReference type="Proteomes" id="UP000682733">
    <property type="component" value="Unassembled WGS sequence"/>
</dbReference>
<evidence type="ECO:0000313" key="10">
    <source>
        <dbReference type="EMBL" id="CAF1572385.1"/>
    </source>
</evidence>
<dbReference type="FunFam" id="1.10.510.10:FF:000624">
    <property type="entry name" value="Mitogen-activated protein kinase"/>
    <property type="match status" value="1"/>
</dbReference>
<dbReference type="EMBL" id="CAJNOK010044031">
    <property type="protein sequence ID" value="CAF1572385.1"/>
    <property type="molecule type" value="Genomic_DNA"/>
</dbReference>
<dbReference type="PRINTS" id="PR01770">
    <property type="entry name" value="ERK1ERK2MAPK"/>
</dbReference>
<dbReference type="GO" id="GO:0004707">
    <property type="term" value="F:MAP kinase activity"/>
    <property type="evidence" value="ECO:0007669"/>
    <property type="project" value="UniProtKB-EC"/>
</dbReference>
<proteinExistence type="inferred from homology"/>
<organism evidence="11 12">
    <name type="scientific">Didymodactylos carnosus</name>
    <dbReference type="NCBI Taxonomy" id="1234261"/>
    <lineage>
        <taxon>Eukaryota</taxon>
        <taxon>Metazoa</taxon>
        <taxon>Spiralia</taxon>
        <taxon>Gnathifera</taxon>
        <taxon>Rotifera</taxon>
        <taxon>Eurotatoria</taxon>
        <taxon>Bdelloidea</taxon>
        <taxon>Philodinida</taxon>
        <taxon>Philodinidae</taxon>
        <taxon>Didymodactylos</taxon>
    </lineage>
</organism>
<reference evidence="11" key="1">
    <citation type="submission" date="2021-02" db="EMBL/GenBank/DDBJ databases">
        <authorList>
            <person name="Nowell W R."/>
        </authorList>
    </citation>
    <scope>NUCLEOTIDE SEQUENCE</scope>
</reference>
<dbReference type="EC" id="2.7.11.24" evidence="3"/>
<evidence type="ECO:0000256" key="7">
    <source>
        <dbReference type="ARBA" id="ARBA00022741"/>
    </source>
</evidence>
<comment type="cofactor">
    <cofactor evidence="1">
        <name>Mg(2+)</name>
        <dbReference type="ChEBI" id="CHEBI:18420"/>
    </cofactor>
</comment>
<dbReference type="PANTHER" id="PTHR24055">
    <property type="entry name" value="MITOGEN-ACTIVATED PROTEIN KINASE"/>
    <property type="match status" value="1"/>
</dbReference>
<keyword evidence="6" id="KW-0808">Transferase</keyword>
<evidence type="ECO:0000256" key="1">
    <source>
        <dbReference type="ARBA" id="ARBA00001946"/>
    </source>
</evidence>
<comment type="similarity">
    <text evidence="2">Belongs to the protein kinase superfamily. CMGC Ser/Thr protein kinase family. MAP kinase subfamily.</text>
</comment>
<protein>
    <recommendedName>
        <fullName evidence="3">mitogen-activated protein kinase</fullName>
        <ecNumber evidence="3">2.7.11.24</ecNumber>
    </recommendedName>
</protein>
<evidence type="ECO:0000256" key="9">
    <source>
        <dbReference type="ARBA" id="ARBA00022840"/>
    </source>
</evidence>
<evidence type="ECO:0000256" key="6">
    <source>
        <dbReference type="ARBA" id="ARBA00022679"/>
    </source>
</evidence>
<dbReference type="AlphaFoldDB" id="A0A8S2UXI2"/>
<dbReference type="GO" id="GO:0005524">
    <property type="term" value="F:ATP binding"/>
    <property type="evidence" value="ECO:0007669"/>
    <property type="project" value="UniProtKB-KW"/>
</dbReference>
<evidence type="ECO:0000256" key="8">
    <source>
        <dbReference type="ARBA" id="ARBA00022777"/>
    </source>
</evidence>
<dbReference type="Gene3D" id="3.30.200.20">
    <property type="entry name" value="Phosphorylase Kinase, domain 1"/>
    <property type="match status" value="1"/>
</dbReference>
<keyword evidence="9" id="KW-0067">ATP-binding</keyword>
<dbReference type="Gene3D" id="1.10.510.10">
    <property type="entry name" value="Transferase(Phosphotransferase) domain 1"/>
    <property type="match status" value="1"/>
</dbReference>
<keyword evidence="5" id="KW-0597">Phosphoprotein</keyword>
<evidence type="ECO:0000313" key="12">
    <source>
        <dbReference type="Proteomes" id="UP000682733"/>
    </source>
</evidence>
<keyword evidence="8" id="KW-0418">Kinase</keyword>
<evidence type="ECO:0000256" key="5">
    <source>
        <dbReference type="ARBA" id="ARBA00022553"/>
    </source>
</evidence>
<evidence type="ECO:0000256" key="2">
    <source>
        <dbReference type="ARBA" id="ARBA00008832"/>
    </source>
</evidence>
<accession>A0A8S2UXI2</accession>
<sequence>KHYIEQINLILNVVGSPCEEDLNSIVNERARNYVSLLPVRQRTPWKKLFPEANDQALAMLDFLLTFNPNRRVSVEEALAHPYLAQYFDPTDEPVATHPFTIDMEFDDYPIQKLKELIFEETDSIRDRLLNREG</sequence>
<evidence type="ECO:0000313" key="11">
    <source>
        <dbReference type="EMBL" id="CAF4367430.1"/>
    </source>
</evidence>
<evidence type="ECO:0000256" key="3">
    <source>
        <dbReference type="ARBA" id="ARBA00012411"/>
    </source>
</evidence>
<name>A0A8S2UXI2_9BILA</name>
<keyword evidence="4" id="KW-0723">Serine/threonine-protein kinase</keyword>
<dbReference type="InterPro" id="IPR050117">
    <property type="entry name" value="MAPK"/>
</dbReference>
<keyword evidence="7" id="KW-0547">Nucleotide-binding</keyword>
<feature type="non-terminal residue" evidence="11">
    <location>
        <position position="1"/>
    </location>
</feature>
<comment type="caution">
    <text evidence="11">The sequence shown here is derived from an EMBL/GenBank/DDBJ whole genome shotgun (WGS) entry which is preliminary data.</text>
</comment>
<dbReference type="Proteomes" id="UP000677228">
    <property type="component" value="Unassembled WGS sequence"/>
</dbReference>
<dbReference type="InterPro" id="IPR011009">
    <property type="entry name" value="Kinase-like_dom_sf"/>
</dbReference>
<gene>
    <name evidence="10" type="ORF">OVA965_LOCUS40437</name>
    <name evidence="11" type="ORF">TMI583_LOCUS41872</name>
</gene>
<dbReference type="InterPro" id="IPR008349">
    <property type="entry name" value="MAPK_ERK1/2"/>
</dbReference>